<keyword evidence="1" id="KW-0378">Hydrolase</keyword>
<dbReference type="EMBL" id="JBHRUV010000028">
    <property type="protein sequence ID" value="MFC3265948.1"/>
    <property type="molecule type" value="Genomic_DNA"/>
</dbReference>
<dbReference type="Proteomes" id="UP001595536">
    <property type="component" value="Unassembled WGS sequence"/>
</dbReference>
<organism evidence="1 2">
    <name type="scientific">Camelimonas abortus</name>
    <dbReference type="NCBI Taxonomy" id="1017184"/>
    <lineage>
        <taxon>Bacteria</taxon>
        <taxon>Pseudomonadati</taxon>
        <taxon>Pseudomonadota</taxon>
        <taxon>Alphaproteobacteria</taxon>
        <taxon>Hyphomicrobiales</taxon>
        <taxon>Chelatococcaceae</taxon>
        <taxon>Camelimonas</taxon>
    </lineage>
</organism>
<evidence type="ECO:0000313" key="2">
    <source>
        <dbReference type="Proteomes" id="UP001595536"/>
    </source>
</evidence>
<dbReference type="Gene3D" id="1.10.30.50">
    <property type="match status" value="1"/>
</dbReference>
<dbReference type="InterPro" id="IPR003615">
    <property type="entry name" value="HNH_nuc"/>
</dbReference>
<keyword evidence="1" id="KW-0255">Endonuclease</keyword>
<accession>A0ABV7LE73</accession>
<dbReference type="CDD" id="cd00085">
    <property type="entry name" value="HNHc"/>
    <property type="match status" value="1"/>
</dbReference>
<gene>
    <name evidence="1" type="ORF">ACFOEX_06235</name>
</gene>
<comment type="caution">
    <text evidence="1">The sequence shown here is derived from an EMBL/GenBank/DDBJ whole genome shotgun (WGS) entry which is preliminary data.</text>
</comment>
<reference evidence="2" key="1">
    <citation type="journal article" date="2019" name="Int. J. Syst. Evol. Microbiol.">
        <title>The Global Catalogue of Microorganisms (GCM) 10K type strain sequencing project: providing services to taxonomists for standard genome sequencing and annotation.</title>
        <authorList>
            <consortium name="The Broad Institute Genomics Platform"/>
            <consortium name="The Broad Institute Genome Sequencing Center for Infectious Disease"/>
            <person name="Wu L."/>
            <person name="Ma J."/>
        </authorList>
    </citation>
    <scope>NUCLEOTIDE SEQUENCE [LARGE SCALE GENOMIC DNA]</scope>
    <source>
        <strain evidence="2">CCM 7941</strain>
    </source>
</reference>
<protein>
    <submittedName>
        <fullName evidence="1">HNH endonuclease</fullName>
    </submittedName>
</protein>
<name>A0ABV7LE73_9HYPH</name>
<dbReference type="RefSeq" id="WP_376829304.1">
    <property type="nucleotide sequence ID" value="NZ_JBHLWR010000006.1"/>
</dbReference>
<sequence>MGAFLEYQPTRQNYWRSIILFGRNVASYKFALAQSLLELRERGSDLVKLEELAEPFARHLCRHLANAPRQSTAPRSRFLKACSEFNQGMLSKDDLVLITTRLGFNNVIDAFHVVNQRPVDLRFFIDERKESGGIRLTDDMYHLQSDHDARDLEQEVEGRWRLVETAWDLGVSRQLVSVEHDAELQMFTALRANRRTAVTSSRSALNGYQKGRCFYCFSAISIDPADERCADVDHFLPHVVARTIPGFGVNGVWNLVLSCRECNRGREGKFARAPSLVLLERLHTRNEFLISSHHPLRETLIAQTGVSEPERRAFLQARHSEAVAVLIHMWEPRMRAERVF</sequence>
<proteinExistence type="predicted"/>
<evidence type="ECO:0000313" key="1">
    <source>
        <dbReference type="EMBL" id="MFC3265948.1"/>
    </source>
</evidence>
<dbReference type="GO" id="GO:0004519">
    <property type="term" value="F:endonuclease activity"/>
    <property type="evidence" value="ECO:0007669"/>
    <property type="project" value="UniProtKB-KW"/>
</dbReference>
<keyword evidence="2" id="KW-1185">Reference proteome</keyword>
<keyword evidence="1" id="KW-0540">Nuclease</keyword>